<proteinExistence type="predicted"/>
<dbReference type="HOGENOM" id="CLU_854939_0_0_0"/>
<keyword evidence="2" id="KW-0732">Signal</keyword>
<dbReference type="EnsemblBacteria" id="CAD72346">
    <property type="protein sequence ID" value="CAD72346"/>
    <property type="gene ID" value="RB1942"/>
</dbReference>
<dbReference type="PATRIC" id="fig|243090.15.peg.889"/>
<accession>Q7UWL6</accession>
<evidence type="ECO:0000313" key="4">
    <source>
        <dbReference type="Proteomes" id="UP000001025"/>
    </source>
</evidence>
<keyword evidence="4" id="KW-1185">Reference proteome</keyword>
<dbReference type="InParanoid" id="Q7UWL6"/>
<feature type="signal peptide" evidence="2">
    <location>
        <begin position="1"/>
        <end position="21"/>
    </location>
</feature>
<sequence length="325" mass="34001">MRRFLIASALIFGVFAPTADAQGVVARYRGGPGAGFGFYGPAYRTPGYLVPPPYLPSTMAVVPIGPPVVRPGSYRDPLYRYRGVAPIGPAIPVLPYPPAPAIVIAPPVVAGPGIGGVEINTPGFRLSIPGPVPYPVEPAYSAESAYPSDPVISSYPPIPGPAFDVATQLTEGVERLAASLNTIEDGDIWWDYLQIDALRQVTDNSQVTSDGSMTADAAATIDSAARAYRGVTSNGQLGNITRLDGFAETRDALVVLSQSQSILSDSANAPVASPLQPTSTMANEPTLAPSPDEANDSDVSETDEEDDRSIEGSVEELPAPPKIKI</sequence>
<gene>
    <name evidence="3" type="ordered locus">RB1942</name>
</gene>
<dbReference type="OrthoDB" id="276179at2"/>
<feature type="region of interest" description="Disordered" evidence="1">
    <location>
        <begin position="265"/>
        <end position="325"/>
    </location>
</feature>
<evidence type="ECO:0000256" key="1">
    <source>
        <dbReference type="SAM" id="MobiDB-lite"/>
    </source>
</evidence>
<organism evidence="3 4">
    <name type="scientific">Rhodopirellula baltica (strain DSM 10527 / NCIMB 13988 / SH1)</name>
    <dbReference type="NCBI Taxonomy" id="243090"/>
    <lineage>
        <taxon>Bacteria</taxon>
        <taxon>Pseudomonadati</taxon>
        <taxon>Planctomycetota</taxon>
        <taxon>Planctomycetia</taxon>
        <taxon>Pirellulales</taxon>
        <taxon>Pirellulaceae</taxon>
        <taxon>Rhodopirellula</taxon>
    </lineage>
</organism>
<protein>
    <submittedName>
        <fullName evidence="3">Uncharacterized protein</fullName>
    </submittedName>
</protein>
<evidence type="ECO:0000313" key="3">
    <source>
        <dbReference type="EMBL" id="CAD72346.1"/>
    </source>
</evidence>
<reference evidence="3 4" key="1">
    <citation type="journal article" date="2003" name="Proc. Natl. Acad. Sci. U.S.A.">
        <title>Complete genome sequence of the marine planctomycete Pirellula sp. strain 1.</title>
        <authorList>
            <person name="Gloeckner F.O."/>
            <person name="Kube M."/>
            <person name="Bauer M."/>
            <person name="Teeling H."/>
            <person name="Lombardot T."/>
            <person name="Ludwig W."/>
            <person name="Gade D."/>
            <person name="Beck A."/>
            <person name="Borzym K."/>
            <person name="Heitmann K."/>
            <person name="Rabus R."/>
            <person name="Schlesner H."/>
            <person name="Amann R."/>
            <person name="Reinhardt R."/>
        </authorList>
    </citation>
    <scope>NUCLEOTIDE SEQUENCE [LARGE SCALE GENOMIC DNA]</scope>
    <source>
        <strain evidence="4">DSM 10527 / NCIMB 13988 / SH1</strain>
    </source>
</reference>
<evidence type="ECO:0000256" key="2">
    <source>
        <dbReference type="SAM" id="SignalP"/>
    </source>
</evidence>
<dbReference type="KEGG" id="rba:RB1942"/>
<dbReference type="AlphaFoldDB" id="Q7UWL6"/>
<feature type="chain" id="PRO_5004294350" evidence="2">
    <location>
        <begin position="22"/>
        <end position="325"/>
    </location>
</feature>
<name>Q7UWL6_RHOBA</name>
<dbReference type="EMBL" id="BX294136">
    <property type="protein sequence ID" value="CAD72346.1"/>
    <property type="molecule type" value="Genomic_DNA"/>
</dbReference>
<dbReference type="Proteomes" id="UP000001025">
    <property type="component" value="Chromosome"/>
</dbReference>
<feature type="compositionally biased region" description="Acidic residues" evidence="1">
    <location>
        <begin position="293"/>
        <end position="308"/>
    </location>
</feature>